<reference evidence="1 2" key="1">
    <citation type="journal article" date="2010" name="Nature">
        <title>Genome sequencing and analysis of the model grass Brachypodium distachyon.</title>
        <authorList>
            <consortium name="International Brachypodium Initiative"/>
        </authorList>
    </citation>
    <scope>NUCLEOTIDE SEQUENCE [LARGE SCALE GENOMIC DNA]</scope>
    <source>
        <strain evidence="1 2">Bd21</strain>
    </source>
</reference>
<accession>A0A2K2DPX7</accession>
<sequence>MVNVEGVGEVDDDVLLDDAASGGPLVGPVYTGGALREVVEASVEEGDLHIKNADMWRLLCTRTPTSPGILVSTFKVLTWLIMRPNMEKDQDTKRSYNAKYAN</sequence>
<reference evidence="2" key="3">
    <citation type="submission" date="2018-08" db="UniProtKB">
        <authorList>
            <consortium name="EnsemblPlants"/>
        </authorList>
    </citation>
    <scope>IDENTIFICATION</scope>
    <source>
        <strain evidence="2">cv. Bd21</strain>
    </source>
</reference>
<dbReference type="AlphaFoldDB" id="A0A2K2DPX7"/>
<dbReference type="Proteomes" id="UP000008810">
    <property type="component" value="Chromosome 1"/>
</dbReference>
<reference evidence="1" key="2">
    <citation type="submission" date="2017-06" db="EMBL/GenBank/DDBJ databases">
        <title>WGS assembly of Brachypodium distachyon.</title>
        <authorList>
            <consortium name="The International Brachypodium Initiative"/>
            <person name="Lucas S."/>
            <person name="Harmon-Smith M."/>
            <person name="Lail K."/>
            <person name="Tice H."/>
            <person name="Grimwood J."/>
            <person name="Bruce D."/>
            <person name="Barry K."/>
            <person name="Shu S."/>
            <person name="Lindquist E."/>
            <person name="Wang M."/>
            <person name="Pitluck S."/>
            <person name="Vogel J.P."/>
            <person name="Garvin D.F."/>
            <person name="Mockler T.C."/>
            <person name="Schmutz J."/>
            <person name="Rokhsar D."/>
            <person name="Bevan M.W."/>
        </authorList>
    </citation>
    <scope>NUCLEOTIDE SEQUENCE</scope>
    <source>
        <strain evidence="1">Bd21</strain>
    </source>
</reference>
<dbReference type="InParanoid" id="A0A2K2DPX7"/>
<keyword evidence="3" id="KW-1185">Reference proteome</keyword>
<evidence type="ECO:0000313" key="3">
    <source>
        <dbReference type="Proteomes" id="UP000008810"/>
    </source>
</evidence>
<dbReference type="EnsemblPlants" id="PNT76320">
    <property type="protein sequence ID" value="PNT76320"/>
    <property type="gene ID" value="BRADI_1g47036v3"/>
</dbReference>
<proteinExistence type="predicted"/>
<protein>
    <submittedName>
        <fullName evidence="1 2">Uncharacterized protein</fullName>
    </submittedName>
</protein>
<dbReference type="Gramene" id="PNT76320">
    <property type="protein sequence ID" value="PNT76320"/>
    <property type="gene ID" value="BRADI_1g47036v3"/>
</dbReference>
<name>A0A2K2DPX7_BRADI</name>
<dbReference type="EMBL" id="CM000880">
    <property type="protein sequence ID" value="PNT76320.1"/>
    <property type="molecule type" value="Genomic_DNA"/>
</dbReference>
<gene>
    <name evidence="1" type="ORF">BRADI_1g47036v3</name>
</gene>
<evidence type="ECO:0000313" key="2">
    <source>
        <dbReference type="EnsemblPlants" id="PNT76320"/>
    </source>
</evidence>
<evidence type="ECO:0000313" key="1">
    <source>
        <dbReference type="EMBL" id="PNT76320.1"/>
    </source>
</evidence>
<organism evidence="1">
    <name type="scientific">Brachypodium distachyon</name>
    <name type="common">Purple false brome</name>
    <name type="synonym">Trachynia distachya</name>
    <dbReference type="NCBI Taxonomy" id="15368"/>
    <lineage>
        <taxon>Eukaryota</taxon>
        <taxon>Viridiplantae</taxon>
        <taxon>Streptophyta</taxon>
        <taxon>Embryophyta</taxon>
        <taxon>Tracheophyta</taxon>
        <taxon>Spermatophyta</taxon>
        <taxon>Magnoliopsida</taxon>
        <taxon>Liliopsida</taxon>
        <taxon>Poales</taxon>
        <taxon>Poaceae</taxon>
        <taxon>BOP clade</taxon>
        <taxon>Pooideae</taxon>
        <taxon>Stipodae</taxon>
        <taxon>Brachypodieae</taxon>
        <taxon>Brachypodium</taxon>
    </lineage>
</organism>